<protein>
    <submittedName>
        <fullName evidence="5">AraC family transcription regulator protein</fullName>
    </submittedName>
</protein>
<proteinExistence type="predicted"/>
<organism evidence="5 6">
    <name type="scientific">Herbaspirillum seropedicae (strain SmR1)</name>
    <dbReference type="NCBI Taxonomy" id="757424"/>
    <lineage>
        <taxon>Bacteria</taxon>
        <taxon>Pseudomonadati</taxon>
        <taxon>Pseudomonadota</taxon>
        <taxon>Betaproteobacteria</taxon>
        <taxon>Burkholderiales</taxon>
        <taxon>Oxalobacteraceae</taxon>
        <taxon>Herbaspirillum</taxon>
    </lineage>
</organism>
<evidence type="ECO:0000259" key="4">
    <source>
        <dbReference type="PROSITE" id="PS01124"/>
    </source>
</evidence>
<dbReference type="GO" id="GO:0043565">
    <property type="term" value="F:sequence-specific DNA binding"/>
    <property type="evidence" value="ECO:0007669"/>
    <property type="project" value="InterPro"/>
</dbReference>
<dbReference type="Proteomes" id="UP000000329">
    <property type="component" value="Chromosome"/>
</dbReference>
<name>D8INX4_HERSS</name>
<keyword evidence="2" id="KW-0238">DNA-binding</keyword>
<evidence type="ECO:0000313" key="5">
    <source>
        <dbReference type="EMBL" id="ADJ62794.1"/>
    </source>
</evidence>
<accession>D8INX4</accession>
<dbReference type="EMBL" id="CP002039">
    <property type="protein sequence ID" value="ADJ62794.1"/>
    <property type="molecule type" value="Genomic_DNA"/>
</dbReference>
<keyword evidence="1" id="KW-0805">Transcription regulation</keyword>
<dbReference type="OrthoDB" id="185346at2"/>
<dbReference type="RefSeq" id="WP_013233299.1">
    <property type="nucleotide sequence ID" value="NC_014323.1"/>
</dbReference>
<dbReference type="PANTHER" id="PTHR46796:SF12">
    <property type="entry name" value="HTH-TYPE DNA-BINDING TRANSCRIPTIONAL ACTIVATOR EUTR"/>
    <property type="match status" value="1"/>
</dbReference>
<dbReference type="HOGENOM" id="CLU_047930_2_0_4"/>
<dbReference type="KEGG" id="hse:Hsero_1278"/>
<dbReference type="GO" id="GO:0003700">
    <property type="term" value="F:DNA-binding transcription factor activity"/>
    <property type="evidence" value="ECO:0007669"/>
    <property type="project" value="InterPro"/>
</dbReference>
<dbReference type="AlphaFoldDB" id="D8INX4"/>
<feature type="domain" description="HTH araC/xylS-type" evidence="4">
    <location>
        <begin position="205"/>
        <end position="314"/>
    </location>
</feature>
<dbReference type="InterPro" id="IPR050204">
    <property type="entry name" value="AraC_XylS_family_regulators"/>
</dbReference>
<reference evidence="5 6" key="1">
    <citation type="submission" date="2010-04" db="EMBL/GenBank/DDBJ databases">
        <title>The genome of Herbaspirillum seropedicae SmR1, an endophytic, nitrogen-fixing, plant-growth promoting beta-Proteobacteria.</title>
        <authorList>
            <person name="Pedrosa F.O."/>
            <person name="Monteiro R.A."/>
            <person name="Wassem R."/>
            <person name="Cruz L.M."/>
            <person name="Ayub R.A."/>
            <person name="Colauto N.B."/>
            <person name="Fernandez M.A."/>
            <person name="Fungaro M.H.P."/>
            <person name="Grisard E.C."/>
            <person name="Hungria M."/>
            <person name="Madeira H.M.F."/>
            <person name="Nodari R.O."/>
            <person name="Osaku C.A."/>
            <person name="Petzl-Erler M.L."/>
            <person name="Terenzi H."/>
            <person name="Vieira L.G.E."/>
            <person name="Almeida M.I.M."/>
            <person name="Alves L.R."/>
            <person name="Arantes O.M.N."/>
            <person name="Balsanelli E."/>
            <person name="Barcellos F.G."/>
            <person name="Baura V.A."/>
            <person name="Binde D.R."/>
            <person name="Campo R.J."/>
            <person name="Chubatsu L.S."/>
            <person name="Chueire L.M.O."/>
            <person name="Ciferri R.R."/>
            <person name="Correa L.C."/>
            <person name="da Conceicao Silva J.L."/>
            <person name="Dabul A.N.G."/>
            <person name="Dambros B.P."/>
            <person name="Faoro H."/>
            <person name="Favetti A."/>
            <person name="Friedermann G."/>
            <person name="Furlaneto M.C."/>
            <person name="Gasques L.S."/>
            <person name="Gimenes C.C.T."/>
            <person name="Gioppo N.M.R."/>
            <person name="Glienke-Blanco C."/>
            <person name="Godoy L.P."/>
            <person name="Guerra M.P."/>
            <person name="Karp S."/>
            <person name="Kava-Cordeiro V."/>
            <person name="Margarido V.P."/>
            <person name="Mathioni S.M."/>
            <person name="Menck-Soares M.A."/>
            <person name="Murace N.K."/>
            <person name="Nicolas M.F."/>
            <person name="Oliveira C.E.C."/>
            <person name="Pagnan N.A.B."/>
            <person name="Pamphile J.A."/>
            <person name="Patussi E.V."/>
            <person name="Pereira L.F.P."/>
            <person name="Pereira-Ferrari L."/>
            <person name="Pinto F.G.S."/>
            <person name="Precoma C."/>
            <person name="Prioli A.J."/>
            <person name="Prioli S.M.A.P."/>
            <person name="Raittz R.T."/>
            <person name="Ramos H.J.O."/>
            <person name="Ribeiro E.M.S.F."/>
            <person name="Rigo L.U."/>
            <person name="Rocha C.L.M.S.C."/>
            <person name="Rocha S.N."/>
            <person name="Santos K."/>
            <person name="Satori D."/>
            <person name="Silva A.G."/>
            <person name="Simao R.C.G."/>
            <person name="Soares M.A.M."/>
            <person name="Souza E.M."/>
            <person name="Steffens M.B.R."/>
            <person name="Steindel M."/>
            <person name="Tadra-Sfeir M.Z."/>
            <person name="Takahashi E.K."/>
            <person name="Torres R.A."/>
            <person name="Valle J.S."/>
            <person name="Vernal J.I."/>
            <person name="Vilas-Boas L.A."/>
            <person name="Watanabe M.A.E."/>
            <person name="Weiss V.A."/>
            <person name="Yates M.A."/>
            <person name="Souza E.M."/>
        </authorList>
    </citation>
    <scope>NUCLEOTIDE SEQUENCE [LARGE SCALE GENOMIC DNA]</scope>
    <source>
        <strain evidence="5 6">SmR1</strain>
    </source>
</reference>
<dbReference type="SMART" id="SM00342">
    <property type="entry name" value="HTH_ARAC"/>
    <property type="match status" value="1"/>
</dbReference>
<dbReference type="STRING" id="757424.Hsero_1278"/>
<evidence type="ECO:0000256" key="1">
    <source>
        <dbReference type="ARBA" id="ARBA00023015"/>
    </source>
</evidence>
<dbReference type="Pfam" id="PF12833">
    <property type="entry name" value="HTH_18"/>
    <property type="match status" value="1"/>
</dbReference>
<dbReference type="eggNOG" id="COG2207">
    <property type="taxonomic scope" value="Bacteria"/>
</dbReference>
<dbReference type="PROSITE" id="PS01124">
    <property type="entry name" value="HTH_ARAC_FAMILY_2"/>
    <property type="match status" value="1"/>
</dbReference>
<evidence type="ECO:0000256" key="2">
    <source>
        <dbReference type="ARBA" id="ARBA00023125"/>
    </source>
</evidence>
<sequence>MLQSVLRFQDVHEHAAAISPWNLHYAQISAGKVESSLLQLSTPRCHVFRERINQRVVQQGEAPREQVCFAFPVAAPGKAHVQGREVDEHCMLFLQGGDEFMCHLPIDTDLFAITFDRALFEAQLEHTASPERIVALMKQPVVKVASQDLHACRERLLNIFYWAMLSIEDGHGQHPQHEQELELSLLAELLALLSAPDCGASRQISTIRSYIVDKLHRQTMNDAINVPSIFEVCEQMQVSRRTVQNSFQTVTETTPRNYLRCVRLNGVRRALMSTSAEQITIGDIASRWGFFHLSHFAEDYRALFCELPSQTIRRSHAFGRAATS</sequence>
<dbReference type="InterPro" id="IPR018060">
    <property type="entry name" value="HTH_AraC"/>
</dbReference>
<evidence type="ECO:0000256" key="3">
    <source>
        <dbReference type="ARBA" id="ARBA00023163"/>
    </source>
</evidence>
<gene>
    <name evidence="5" type="ordered locus">Hsero_1278</name>
</gene>
<dbReference type="Gene3D" id="1.10.10.60">
    <property type="entry name" value="Homeodomain-like"/>
    <property type="match status" value="1"/>
</dbReference>
<keyword evidence="6" id="KW-1185">Reference proteome</keyword>
<evidence type="ECO:0000313" key="6">
    <source>
        <dbReference type="Proteomes" id="UP000000329"/>
    </source>
</evidence>
<dbReference type="PANTHER" id="PTHR46796">
    <property type="entry name" value="HTH-TYPE TRANSCRIPTIONAL ACTIVATOR RHAS-RELATED"/>
    <property type="match status" value="1"/>
</dbReference>
<keyword evidence="3" id="KW-0804">Transcription</keyword>